<keyword evidence="6 12" id="KW-0808">Transferase</keyword>
<evidence type="ECO:0000256" key="7">
    <source>
        <dbReference type="ARBA" id="ARBA00022691"/>
    </source>
</evidence>
<accession>A0A9D0ZBT6</accession>
<dbReference type="GO" id="GO:0002935">
    <property type="term" value="F:tRNA (adenine(37)-C2)-methyltransferase activity"/>
    <property type="evidence" value="ECO:0007669"/>
    <property type="project" value="UniProtKB-UniRule"/>
</dbReference>
<dbReference type="PROSITE" id="PS51918">
    <property type="entry name" value="RADICAL_SAM"/>
    <property type="match status" value="1"/>
</dbReference>
<dbReference type="NCBIfam" id="TIGR00048">
    <property type="entry name" value="rRNA_mod_RlmN"/>
    <property type="match status" value="1"/>
</dbReference>
<dbReference type="InterPro" id="IPR007197">
    <property type="entry name" value="rSAM"/>
</dbReference>
<dbReference type="Pfam" id="PF04055">
    <property type="entry name" value="Radical_SAM"/>
    <property type="match status" value="1"/>
</dbReference>
<evidence type="ECO:0000256" key="1">
    <source>
        <dbReference type="ARBA" id="ARBA00004496"/>
    </source>
</evidence>
<evidence type="ECO:0000256" key="2">
    <source>
        <dbReference type="ARBA" id="ARBA00022485"/>
    </source>
</evidence>
<keyword evidence="9 12" id="KW-0479">Metal-binding</keyword>
<dbReference type="GO" id="GO:0070475">
    <property type="term" value="P:rRNA base methylation"/>
    <property type="evidence" value="ECO:0007669"/>
    <property type="project" value="UniProtKB-UniRule"/>
</dbReference>
<evidence type="ECO:0000256" key="12">
    <source>
        <dbReference type="HAMAP-Rule" id="MF_01849"/>
    </source>
</evidence>
<proteinExistence type="inferred from homology"/>
<dbReference type="GO" id="GO:0030488">
    <property type="term" value="P:tRNA methylation"/>
    <property type="evidence" value="ECO:0007669"/>
    <property type="project" value="UniProtKB-UniRule"/>
</dbReference>
<dbReference type="GO" id="GO:0070040">
    <property type="term" value="F:rRNA (adenine(2503)-C2-)-methyltransferase activity"/>
    <property type="evidence" value="ECO:0007669"/>
    <property type="project" value="UniProtKB-UniRule"/>
</dbReference>
<dbReference type="AlphaFoldDB" id="A0A9D0ZBT6"/>
<dbReference type="PIRSF" id="PIRSF006004">
    <property type="entry name" value="CHP00048"/>
    <property type="match status" value="1"/>
</dbReference>
<dbReference type="Gene3D" id="1.10.150.530">
    <property type="match status" value="1"/>
</dbReference>
<evidence type="ECO:0000256" key="5">
    <source>
        <dbReference type="ARBA" id="ARBA00022603"/>
    </source>
</evidence>
<feature type="binding site" evidence="12">
    <location>
        <begin position="160"/>
        <end position="161"/>
    </location>
    <ligand>
        <name>S-adenosyl-L-methionine</name>
        <dbReference type="ChEBI" id="CHEBI:59789"/>
    </ligand>
</feature>
<keyword evidence="8 12" id="KW-0819">tRNA processing</keyword>
<dbReference type="GO" id="GO:0005737">
    <property type="term" value="C:cytoplasm"/>
    <property type="evidence" value="ECO:0007669"/>
    <property type="project" value="UniProtKB-SubCell"/>
</dbReference>
<evidence type="ECO:0000256" key="4">
    <source>
        <dbReference type="ARBA" id="ARBA00022552"/>
    </source>
</evidence>
<evidence type="ECO:0000313" key="15">
    <source>
        <dbReference type="Proteomes" id="UP000886887"/>
    </source>
</evidence>
<dbReference type="InterPro" id="IPR040072">
    <property type="entry name" value="Methyltransferase_A"/>
</dbReference>
<comment type="function">
    <text evidence="12">Specifically methylates position 2 of adenine 2503 in 23S rRNA and position 2 of adenine 37 in tRNAs.</text>
</comment>
<reference evidence="14" key="1">
    <citation type="submission" date="2020-10" db="EMBL/GenBank/DDBJ databases">
        <authorList>
            <person name="Gilroy R."/>
        </authorList>
    </citation>
    <scope>NUCLEOTIDE SEQUENCE</scope>
    <source>
        <strain evidence="14">ChiSxjej2B14-6234</strain>
    </source>
</reference>
<dbReference type="FunFam" id="3.20.20.70:FF:000014">
    <property type="entry name" value="Probable dual-specificity RNA methyltransferase RlmN"/>
    <property type="match status" value="1"/>
</dbReference>
<dbReference type="GO" id="GO:0051539">
    <property type="term" value="F:4 iron, 4 sulfur cluster binding"/>
    <property type="evidence" value="ECO:0007669"/>
    <property type="project" value="UniProtKB-UniRule"/>
</dbReference>
<comment type="caution">
    <text evidence="12">Lacks conserved residue(s) required for the propagation of feature annotation.</text>
</comment>
<comment type="similarity">
    <text evidence="12">Belongs to the radical SAM superfamily. RlmN family.</text>
</comment>
<comment type="cofactor">
    <cofactor evidence="12">
        <name>[4Fe-4S] cluster</name>
        <dbReference type="ChEBI" id="CHEBI:49883"/>
    </cofactor>
    <text evidence="12">Binds 1 [4Fe-4S] cluster. The cluster is coordinated with 3 cysteines and an exchangeable S-adenosyl-L-methionine.</text>
</comment>
<keyword evidence="2 12" id="KW-0004">4Fe-4S</keyword>
<dbReference type="GO" id="GO:0000049">
    <property type="term" value="F:tRNA binding"/>
    <property type="evidence" value="ECO:0007669"/>
    <property type="project" value="UniProtKB-UniRule"/>
</dbReference>
<reference evidence="14" key="2">
    <citation type="journal article" date="2021" name="PeerJ">
        <title>Extensive microbial diversity within the chicken gut microbiome revealed by metagenomics and culture.</title>
        <authorList>
            <person name="Gilroy R."/>
            <person name="Ravi A."/>
            <person name="Getino M."/>
            <person name="Pursley I."/>
            <person name="Horton D.L."/>
            <person name="Alikhan N.F."/>
            <person name="Baker D."/>
            <person name="Gharbi K."/>
            <person name="Hall N."/>
            <person name="Watson M."/>
            <person name="Adriaenssens E.M."/>
            <person name="Foster-Nyarko E."/>
            <person name="Jarju S."/>
            <person name="Secka A."/>
            <person name="Antonio M."/>
            <person name="Oren A."/>
            <person name="Chaudhuri R.R."/>
            <person name="La Ragione R."/>
            <person name="Hildebrand F."/>
            <person name="Pallen M.J."/>
        </authorList>
    </citation>
    <scope>NUCLEOTIDE SEQUENCE</scope>
    <source>
        <strain evidence="14">ChiSxjej2B14-6234</strain>
    </source>
</reference>
<evidence type="ECO:0000256" key="11">
    <source>
        <dbReference type="ARBA" id="ARBA00023014"/>
    </source>
</evidence>
<dbReference type="CDD" id="cd01335">
    <property type="entry name" value="Radical_SAM"/>
    <property type="match status" value="1"/>
</dbReference>
<dbReference type="SUPFAM" id="SSF102114">
    <property type="entry name" value="Radical SAM enzymes"/>
    <property type="match status" value="1"/>
</dbReference>
<dbReference type="PANTHER" id="PTHR30544">
    <property type="entry name" value="23S RRNA METHYLTRANSFERASE"/>
    <property type="match status" value="1"/>
</dbReference>
<evidence type="ECO:0000259" key="13">
    <source>
        <dbReference type="PROSITE" id="PS51918"/>
    </source>
</evidence>
<evidence type="ECO:0000256" key="10">
    <source>
        <dbReference type="ARBA" id="ARBA00023004"/>
    </source>
</evidence>
<feature type="binding site" evidence="12">
    <location>
        <position position="111"/>
    </location>
    <ligand>
        <name>[4Fe-4S] cluster</name>
        <dbReference type="ChEBI" id="CHEBI:49883"/>
        <note>4Fe-4S-S-AdoMet</note>
    </ligand>
</feature>
<comment type="subcellular location">
    <subcellularLocation>
        <location evidence="1 12">Cytoplasm</location>
    </subcellularLocation>
</comment>
<dbReference type="SFLD" id="SFLDF00275">
    <property type="entry name" value="adenosine_C2_methyltransferase"/>
    <property type="match status" value="1"/>
</dbReference>
<feature type="binding site" evidence="12">
    <location>
        <position position="291"/>
    </location>
    <ligand>
        <name>S-adenosyl-L-methionine</name>
        <dbReference type="ChEBI" id="CHEBI:59789"/>
    </ligand>
</feature>
<keyword evidence="10 12" id="KW-0408">Iron</keyword>
<dbReference type="InterPro" id="IPR004383">
    <property type="entry name" value="rRNA_lsu_MTrfase_RlmN/Cfr"/>
</dbReference>
<comment type="caution">
    <text evidence="14">The sequence shown here is derived from an EMBL/GenBank/DDBJ whole genome shotgun (WGS) entry which is preliminary data.</text>
</comment>
<dbReference type="InterPro" id="IPR048641">
    <property type="entry name" value="RlmN_N"/>
</dbReference>
<keyword evidence="3 12" id="KW-0963">Cytoplasm</keyword>
<feature type="domain" description="Radical SAM core" evidence="13">
    <location>
        <begin position="97"/>
        <end position="329"/>
    </location>
</feature>
<dbReference type="PANTHER" id="PTHR30544:SF5">
    <property type="entry name" value="RADICAL SAM CORE DOMAIN-CONTAINING PROTEIN"/>
    <property type="match status" value="1"/>
</dbReference>
<feature type="active site" description="S-methylcysteine intermediate" evidence="12">
    <location>
        <position position="334"/>
    </location>
</feature>
<dbReference type="EC" id="2.1.1.192" evidence="12"/>
<dbReference type="InterPro" id="IPR058240">
    <property type="entry name" value="rSAM_sf"/>
</dbReference>
<dbReference type="InterPro" id="IPR027492">
    <property type="entry name" value="RNA_MTrfase_RlmN"/>
</dbReference>
<protein>
    <recommendedName>
        <fullName evidence="12">Probable dual-specificity RNA methyltransferase RlmN</fullName>
        <ecNumber evidence="12">2.1.1.192</ecNumber>
    </recommendedName>
    <alternativeName>
        <fullName evidence="12">23S rRNA (adenine(2503)-C(2))-methyltransferase</fullName>
    </alternativeName>
    <alternativeName>
        <fullName evidence="12">23S rRNA m2A2503 methyltransferase</fullName>
    </alternativeName>
    <alternativeName>
        <fullName evidence="12">Ribosomal RNA large subunit methyltransferase N</fullName>
    </alternativeName>
    <alternativeName>
        <fullName evidence="12">tRNA (adenine(37)-C(2))-methyltransferase</fullName>
    </alternativeName>
    <alternativeName>
        <fullName evidence="12">tRNA m2A37 methyltransferase</fullName>
    </alternativeName>
</protein>
<comment type="catalytic activity">
    <reaction evidence="12">
        <text>adenosine(2503) in 23S rRNA + 2 reduced [2Fe-2S]-[ferredoxin] + 2 S-adenosyl-L-methionine = 2-methyladenosine(2503) in 23S rRNA + 5'-deoxyadenosine + L-methionine + 2 oxidized [2Fe-2S]-[ferredoxin] + S-adenosyl-L-homocysteine</text>
        <dbReference type="Rhea" id="RHEA:42916"/>
        <dbReference type="Rhea" id="RHEA-COMP:10000"/>
        <dbReference type="Rhea" id="RHEA-COMP:10001"/>
        <dbReference type="Rhea" id="RHEA-COMP:10152"/>
        <dbReference type="Rhea" id="RHEA-COMP:10282"/>
        <dbReference type="ChEBI" id="CHEBI:17319"/>
        <dbReference type="ChEBI" id="CHEBI:33737"/>
        <dbReference type="ChEBI" id="CHEBI:33738"/>
        <dbReference type="ChEBI" id="CHEBI:57844"/>
        <dbReference type="ChEBI" id="CHEBI:57856"/>
        <dbReference type="ChEBI" id="CHEBI:59789"/>
        <dbReference type="ChEBI" id="CHEBI:74411"/>
        <dbReference type="ChEBI" id="CHEBI:74497"/>
        <dbReference type="EC" id="2.1.1.192"/>
    </reaction>
</comment>
<dbReference type="InterPro" id="IPR013785">
    <property type="entry name" value="Aldolase_TIM"/>
</dbReference>
<feature type="binding site" evidence="12">
    <location>
        <begin position="215"/>
        <end position="217"/>
    </location>
    <ligand>
        <name>S-adenosyl-L-methionine</name>
        <dbReference type="ChEBI" id="CHEBI:59789"/>
    </ligand>
</feature>
<keyword evidence="5 12" id="KW-0489">Methyltransferase</keyword>
<evidence type="ECO:0000256" key="9">
    <source>
        <dbReference type="ARBA" id="ARBA00022723"/>
    </source>
</evidence>
<feature type="binding site" evidence="12">
    <location>
        <position position="192"/>
    </location>
    <ligand>
        <name>S-adenosyl-L-methionine</name>
        <dbReference type="ChEBI" id="CHEBI:59789"/>
    </ligand>
</feature>
<feature type="active site" description="Proton acceptor" evidence="12">
    <location>
        <position position="91"/>
    </location>
</feature>
<keyword evidence="4 12" id="KW-0698">rRNA processing</keyword>
<dbReference type="Proteomes" id="UP000886887">
    <property type="component" value="Unassembled WGS sequence"/>
</dbReference>
<feature type="binding site" evidence="12">
    <location>
        <position position="115"/>
    </location>
    <ligand>
        <name>[4Fe-4S] cluster</name>
        <dbReference type="ChEBI" id="CHEBI:49883"/>
        <note>4Fe-4S-S-AdoMet</note>
    </ligand>
</feature>
<keyword evidence="7 12" id="KW-0949">S-adenosyl-L-methionine</keyword>
<gene>
    <name evidence="12 14" type="primary">rlmN</name>
    <name evidence="14" type="ORF">IAB73_09990</name>
</gene>
<dbReference type="GO" id="GO:0019843">
    <property type="term" value="F:rRNA binding"/>
    <property type="evidence" value="ECO:0007669"/>
    <property type="project" value="UniProtKB-UniRule"/>
</dbReference>
<name>A0A9D0ZBT6_9FIRM</name>
<dbReference type="SFLD" id="SFLDG01062">
    <property type="entry name" value="methyltransferase_(Class_A)"/>
    <property type="match status" value="1"/>
</dbReference>
<comment type="miscellaneous">
    <text evidence="12">Reaction proceeds by a ping-pong mechanism involving intermediate methylation of a conserved cysteine residue.</text>
</comment>
<evidence type="ECO:0000256" key="3">
    <source>
        <dbReference type="ARBA" id="ARBA00022490"/>
    </source>
</evidence>
<evidence type="ECO:0000313" key="14">
    <source>
        <dbReference type="EMBL" id="HIQ72520.1"/>
    </source>
</evidence>
<sequence length="352" mass="38555">MTVLELLNMTQAELGELLAAWGQPAFRKKQLFAWLHQGVPFEQMLNLPAALRERLRAEAVENAVSVLDTVSSAIDGTVKLLYRLQDGNVIEGVLMRYKHGNTLCLSTQVGCKMGCAFCASTLDGCVRNLTAGEMLGQVICANRLLGQGERVHNIVLMGSGEPLDNYENTTRFLRLLREPDGVNIGLRNVSLSTCGLVPQMIAFAGENLPVTLSVSLHAPSDAIRRTIMPIANRYAISEVLDACRIYIEKTGRRVIFEYALIRGVNAAPEHARALASLLRGMQCHVNLIPLNSVPERGLQGVNEREVAAFKAALEERHISVTRRREMGDDIEGACGQLRRKHIAATANASSES</sequence>
<keyword evidence="12" id="KW-1015">Disulfide bond</keyword>
<dbReference type="Gene3D" id="3.20.20.70">
    <property type="entry name" value="Aldolase class I"/>
    <property type="match status" value="1"/>
</dbReference>
<dbReference type="SFLD" id="SFLDS00029">
    <property type="entry name" value="Radical_SAM"/>
    <property type="match status" value="1"/>
</dbReference>
<evidence type="ECO:0000256" key="8">
    <source>
        <dbReference type="ARBA" id="ARBA00022694"/>
    </source>
</evidence>
<dbReference type="HAMAP" id="MF_01849">
    <property type="entry name" value="RNA_methyltr_RlmN"/>
    <property type="match status" value="1"/>
</dbReference>
<dbReference type="EMBL" id="DVFJ01000036">
    <property type="protein sequence ID" value="HIQ72520.1"/>
    <property type="molecule type" value="Genomic_DNA"/>
</dbReference>
<feature type="binding site" evidence="12">
    <location>
        <position position="118"/>
    </location>
    <ligand>
        <name>[4Fe-4S] cluster</name>
        <dbReference type="ChEBI" id="CHEBI:49883"/>
        <note>4Fe-4S-S-AdoMet</note>
    </ligand>
</feature>
<organism evidence="14 15">
    <name type="scientific">Candidatus Onthenecus intestinigallinarum</name>
    <dbReference type="NCBI Taxonomy" id="2840875"/>
    <lineage>
        <taxon>Bacteria</taxon>
        <taxon>Bacillati</taxon>
        <taxon>Bacillota</taxon>
        <taxon>Clostridia</taxon>
        <taxon>Eubacteriales</taxon>
        <taxon>Candidatus Onthenecus</taxon>
    </lineage>
</organism>
<dbReference type="GO" id="GO:0046872">
    <property type="term" value="F:metal ion binding"/>
    <property type="evidence" value="ECO:0007669"/>
    <property type="project" value="UniProtKB-KW"/>
</dbReference>
<keyword evidence="11 12" id="KW-0411">Iron-sulfur</keyword>
<evidence type="ECO:0000256" key="6">
    <source>
        <dbReference type="ARBA" id="ARBA00022679"/>
    </source>
</evidence>
<dbReference type="Pfam" id="PF21016">
    <property type="entry name" value="RlmN_N"/>
    <property type="match status" value="1"/>
</dbReference>
<comment type="catalytic activity">
    <reaction evidence="12">
        <text>adenosine(37) in tRNA + 2 reduced [2Fe-2S]-[ferredoxin] + 2 S-adenosyl-L-methionine = 2-methyladenosine(37) in tRNA + 5'-deoxyadenosine + L-methionine + 2 oxidized [2Fe-2S]-[ferredoxin] + S-adenosyl-L-homocysteine</text>
        <dbReference type="Rhea" id="RHEA:43332"/>
        <dbReference type="Rhea" id="RHEA-COMP:10000"/>
        <dbReference type="Rhea" id="RHEA-COMP:10001"/>
        <dbReference type="Rhea" id="RHEA-COMP:10162"/>
        <dbReference type="Rhea" id="RHEA-COMP:10485"/>
        <dbReference type="ChEBI" id="CHEBI:17319"/>
        <dbReference type="ChEBI" id="CHEBI:33737"/>
        <dbReference type="ChEBI" id="CHEBI:33738"/>
        <dbReference type="ChEBI" id="CHEBI:57844"/>
        <dbReference type="ChEBI" id="CHEBI:57856"/>
        <dbReference type="ChEBI" id="CHEBI:59789"/>
        <dbReference type="ChEBI" id="CHEBI:74411"/>
        <dbReference type="ChEBI" id="CHEBI:74497"/>
        <dbReference type="EC" id="2.1.1.192"/>
    </reaction>
</comment>